<dbReference type="Pfam" id="PF02492">
    <property type="entry name" value="cobW"/>
    <property type="match status" value="1"/>
</dbReference>
<dbReference type="InterPro" id="IPR027417">
    <property type="entry name" value="P-loop_NTPase"/>
</dbReference>
<evidence type="ECO:0000259" key="3">
    <source>
        <dbReference type="Pfam" id="PF07683"/>
    </source>
</evidence>
<evidence type="ECO:0000256" key="1">
    <source>
        <dbReference type="ARBA" id="ARBA00045658"/>
    </source>
</evidence>
<protein>
    <recommendedName>
        <fullName evidence="6">GTP-binding protein</fullName>
    </recommendedName>
</protein>
<dbReference type="KEGG" id="mcos:GM418_15130"/>
<evidence type="ECO:0008006" key="6">
    <source>
        <dbReference type="Google" id="ProtNLM"/>
    </source>
</evidence>
<sequence length="306" mass="33771">MNIFVGNMQNIPFHIISGFLGSGKTTLLKQIIEKYSDKTKIGIIQNEFAPANIDGAGLRKDGKSIHLLEIKNGSVFCVCLMGSFVRSLEKFVDEVQPEAVIIESSGLSDTTSVAEVVSSGTLSEKIFLASNWCIVDAVNFSKVGLQKQRVVHQLRMADVVVINKTDLIKNGTDELKKEIRSINPFAEIKEASFCNVDFQLGGAAADKLYFSDQKALARPDISSMVIKSNKKVSEQALLSFLNEWSPKALRIKGFVNLSNDKSVAVQCTFGSVELKYIENLSQPGELIALTTEFSIHEWNKAFKKLK</sequence>
<dbReference type="Pfam" id="PF07683">
    <property type="entry name" value="CobW_C"/>
    <property type="match status" value="1"/>
</dbReference>
<comment type="function">
    <text evidence="1">Zinc chaperone that directly transfers zinc cofactor to target proteins, thereby activating them. Zinc is transferred from the CXCC motif in the GTPase domain to the zinc binding site in target proteins in a process requiring GTP hydrolysis.</text>
</comment>
<accession>A0A6I6K4N4</accession>
<gene>
    <name evidence="4" type="ORF">GM418_15130</name>
</gene>
<organism evidence="4 5">
    <name type="scientific">Maribellus comscasis</name>
    <dbReference type="NCBI Taxonomy" id="2681766"/>
    <lineage>
        <taxon>Bacteria</taxon>
        <taxon>Pseudomonadati</taxon>
        <taxon>Bacteroidota</taxon>
        <taxon>Bacteroidia</taxon>
        <taxon>Marinilabiliales</taxon>
        <taxon>Prolixibacteraceae</taxon>
        <taxon>Maribellus</taxon>
    </lineage>
</organism>
<name>A0A6I6K4N4_9BACT</name>
<dbReference type="Proteomes" id="UP000428260">
    <property type="component" value="Chromosome"/>
</dbReference>
<dbReference type="InterPro" id="IPR011629">
    <property type="entry name" value="CobW-like_C"/>
</dbReference>
<keyword evidence="5" id="KW-1185">Reference proteome</keyword>
<evidence type="ECO:0000313" key="4">
    <source>
        <dbReference type="EMBL" id="QGY44954.1"/>
    </source>
</evidence>
<dbReference type="SUPFAM" id="SSF90002">
    <property type="entry name" value="Hypothetical protein YjiA, C-terminal domain"/>
    <property type="match status" value="1"/>
</dbReference>
<dbReference type="EMBL" id="CP046401">
    <property type="protein sequence ID" value="QGY44954.1"/>
    <property type="molecule type" value="Genomic_DNA"/>
</dbReference>
<dbReference type="InterPro" id="IPR003495">
    <property type="entry name" value="CobW/HypB/UreG_nucleotide-bd"/>
</dbReference>
<dbReference type="PANTHER" id="PTHR13748:SF62">
    <property type="entry name" value="COBW DOMAIN-CONTAINING PROTEIN"/>
    <property type="match status" value="1"/>
</dbReference>
<dbReference type="PANTHER" id="PTHR13748">
    <property type="entry name" value="COBW-RELATED"/>
    <property type="match status" value="1"/>
</dbReference>
<evidence type="ECO:0000259" key="2">
    <source>
        <dbReference type="Pfam" id="PF02492"/>
    </source>
</evidence>
<reference evidence="4 5" key="1">
    <citation type="submission" date="2019-11" db="EMBL/GenBank/DDBJ databases">
        <authorList>
            <person name="Zheng R.K."/>
            <person name="Sun C.M."/>
        </authorList>
    </citation>
    <scope>NUCLEOTIDE SEQUENCE [LARGE SCALE GENOMIC DNA]</scope>
    <source>
        <strain evidence="4 5">WC007</strain>
    </source>
</reference>
<dbReference type="Gene3D" id="3.40.50.300">
    <property type="entry name" value="P-loop containing nucleotide triphosphate hydrolases"/>
    <property type="match status" value="1"/>
</dbReference>
<dbReference type="SUPFAM" id="SSF52540">
    <property type="entry name" value="P-loop containing nucleoside triphosphate hydrolases"/>
    <property type="match status" value="1"/>
</dbReference>
<feature type="domain" description="CobW C-terminal" evidence="3">
    <location>
        <begin position="221"/>
        <end position="275"/>
    </location>
</feature>
<dbReference type="RefSeq" id="WP_158867754.1">
    <property type="nucleotide sequence ID" value="NZ_CP046401.1"/>
</dbReference>
<dbReference type="AlphaFoldDB" id="A0A6I6K4N4"/>
<dbReference type="GO" id="GO:0005737">
    <property type="term" value="C:cytoplasm"/>
    <property type="evidence" value="ECO:0007669"/>
    <property type="project" value="TreeGrafter"/>
</dbReference>
<evidence type="ECO:0000313" key="5">
    <source>
        <dbReference type="Proteomes" id="UP000428260"/>
    </source>
</evidence>
<dbReference type="CDD" id="cd03112">
    <property type="entry name" value="CobW-like"/>
    <property type="match status" value="1"/>
</dbReference>
<proteinExistence type="predicted"/>
<feature type="domain" description="CobW/HypB/UreG nucleotide-binding" evidence="2">
    <location>
        <begin position="13"/>
        <end position="188"/>
    </location>
</feature>
<dbReference type="InterPro" id="IPR051316">
    <property type="entry name" value="Zinc-reg_GTPase_activator"/>
</dbReference>